<evidence type="ECO:0000313" key="1">
    <source>
        <dbReference type="EMBL" id="KAL0941488.1"/>
    </source>
</evidence>
<evidence type="ECO:0000313" key="2">
    <source>
        <dbReference type="Proteomes" id="UP000805649"/>
    </source>
</evidence>
<dbReference type="Proteomes" id="UP000805649">
    <property type="component" value="Unassembled WGS sequence"/>
</dbReference>
<sequence>MVHQNTFVGALSVLLASVAASPLELHERATCNRDNLFRCFIDQRYSTQASAFCSGLTPFTKTVATVTATDTATVWTDVVATTQTDFVTSTTTVFTATVPSSTITVTAFYGQSPQKRAEVGAAPAPKCATEGAGYPASRITSACSCIDVPAQTTSVTYTAGTVTVTDTSTSLLTASATATVWETVSTVTTSGVATVTVAPAPLENLDFEKGNFDGWTYSDNNGAGWDGDIVRVPGANGQPTWAFRSINRQYLGFALLYFNNRYFHLKSGPRYRISFSGKTTAPGAGNTLPNTYFSVVGKPNWSIGASWSSPLQNGTPLGNGWYRFSGEFTVPARYEGDCGLNIGFTRNTNYVEHFIDNITLEQL</sequence>
<reference evidence="1 2" key="1">
    <citation type="journal article" date="2020" name="Phytopathology">
        <title>Genome Sequence Resources of Colletotrichum truncatum, C. plurivorum, C. musicola, and C. sojae: Four Species Pathogenic to Soybean (Glycine max).</title>
        <authorList>
            <person name="Rogerio F."/>
            <person name="Boufleur T.R."/>
            <person name="Ciampi-Guillardi M."/>
            <person name="Sukno S.A."/>
            <person name="Thon M.R."/>
            <person name="Massola Junior N.S."/>
            <person name="Baroncelli R."/>
        </authorList>
    </citation>
    <scope>NUCLEOTIDE SEQUENCE [LARGE SCALE GENOMIC DNA]</scope>
    <source>
        <strain evidence="1 2">CMES1059</strain>
    </source>
</reference>
<proteinExistence type="predicted"/>
<protein>
    <submittedName>
        <fullName evidence="1">FAD dependent oxidoreductase</fullName>
    </submittedName>
</protein>
<organism evidence="1 2">
    <name type="scientific">Colletotrichum truncatum</name>
    <name type="common">Anthracnose fungus</name>
    <name type="synonym">Colletotrichum capsici</name>
    <dbReference type="NCBI Taxonomy" id="5467"/>
    <lineage>
        <taxon>Eukaryota</taxon>
        <taxon>Fungi</taxon>
        <taxon>Dikarya</taxon>
        <taxon>Ascomycota</taxon>
        <taxon>Pezizomycotina</taxon>
        <taxon>Sordariomycetes</taxon>
        <taxon>Hypocreomycetidae</taxon>
        <taxon>Glomerellales</taxon>
        <taxon>Glomerellaceae</taxon>
        <taxon>Colletotrichum</taxon>
        <taxon>Colletotrichum truncatum species complex</taxon>
    </lineage>
</organism>
<name>A0ACC3ZBG6_COLTU</name>
<gene>
    <name evidence="1" type="ORF">CTRU02_204250</name>
</gene>
<comment type="caution">
    <text evidence="1">The sequence shown here is derived from an EMBL/GenBank/DDBJ whole genome shotgun (WGS) entry which is preliminary data.</text>
</comment>
<keyword evidence="2" id="KW-1185">Reference proteome</keyword>
<accession>A0ACC3ZBG6</accession>
<dbReference type="EMBL" id="VUJX02000002">
    <property type="protein sequence ID" value="KAL0941488.1"/>
    <property type="molecule type" value="Genomic_DNA"/>
</dbReference>